<keyword evidence="13" id="KW-1185">Reference proteome</keyword>
<name>A0A9X3PLK7_9ACTN</name>
<evidence type="ECO:0000256" key="2">
    <source>
        <dbReference type="ARBA" id="ARBA00001936"/>
    </source>
</evidence>
<comment type="caution">
    <text evidence="10">The sequence shown here is derived from an EMBL/GenBank/DDBJ whole genome shotgun (WGS) entry which is preliminary data.</text>
</comment>
<dbReference type="CDD" id="cd01087">
    <property type="entry name" value="Prolidase"/>
    <property type="match status" value="1"/>
</dbReference>
<dbReference type="GO" id="GO:0030145">
    <property type="term" value="F:manganese ion binding"/>
    <property type="evidence" value="ECO:0007669"/>
    <property type="project" value="InterPro"/>
</dbReference>
<feature type="region of interest" description="Disordered" evidence="8">
    <location>
        <begin position="1"/>
        <end position="26"/>
    </location>
</feature>
<evidence type="ECO:0000256" key="4">
    <source>
        <dbReference type="ARBA" id="ARBA00012574"/>
    </source>
</evidence>
<keyword evidence="10" id="KW-0645">Protease</keyword>
<sequence length="487" mass="54049">MTERLSGERRQETDPEQDFQDFMRTGWSPVERPAERLQQAPFHAERRRAVSESFPGETLVVPTGQELVRANDTHHRFRAGSDFAWLTGDLAPEGVLVLHPNATGHDAVLYRRPSKGVESEEYFASPRYGELWIGRKETLAETSTALGVECRDLEELDRVLDGLTRERVRVLRGREPRIDARFALDGPSERESSDGRLAWTLAHLRLRKDPWELEQLQEAVDATVRGFEDVARILPATGTVPERLIEGVFGTRARVEGNGVGYSSTVAAGANATTLHWTANTGRTAQGDLILMDMGVEGRNLYTADITRTLPTSGSFTPVQREVYDIVLAAQQAGMEAIKPEVKVRAIRRACMEVLAEGLQDLGLLPRTTGGVAATDSLRYRRWTLHGFGHMLGIDVHDCDASWPSLFQSGAVEEGHVLTVEPGLYFQANDELVPKELRGIGIRIEDDLHVTADGCRNLSEALPRTAIEVENWLAAQREAGPRLPAEH</sequence>
<evidence type="ECO:0000313" key="10">
    <source>
        <dbReference type="EMBL" id="MDA1386036.1"/>
    </source>
</evidence>
<feature type="compositionally biased region" description="Basic and acidic residues" evidence="8">
    <location>
        <begin position="1"/>
        <end position="13"/>
    </location>
</feature>
<dbReference type="InterPro" id="IPR036005">
    <property type="entry name" value="Creatinase/aminopeptidase-like"/>
</dbReference>
<dbReference type="Proteomes" id="UP001145799">
    <property type="component" value="Unassembled WGS sequence"/>
</dbReference>
<keyword evidence="7" id="KW-0464">Manganese</keyword>
<dbReference type="InterPro" id="IPR007865">
    <property type="entry name" value="Aminopep_P_N"/>
</dbReference>
<proteinExistence type="inferred from homology"/>
<dbReference type="InterPro" id="IPR029149">
    <property type="entry name" value="Creatin/AminoP/Spt16_N"/>
</dbReference>
<keyword evidence="6 11" id="KW-0378">Hydrolase</keyword>
<dbReference type="SMART" id="SM01011">
    <property type="entry name" value="AMP_N"/>
    <property type="match status" value="1"/>
</dbReference>
<reference evidence="10" key="1">
    <citation type="submission" date="2022-12" db="EMBL/GenBank/DDBJ databases">
        <title>Gycomyces niveus sp.nov., a novel actinomycete isolated from soil in Shouguang.</title>
        <authorList>
            <person name="Yang X."/>
        </authorList>
    </citation>
    <scope>NUCLEOTIDE SEQUENCE</scope>
    <source>
        <strain evidence="10">DSM 44724</strain>
    </source>
</reference>
<dbReference type="Gene3D" id="3.90.230.10">
    <property type="entry name" value="Creatinase/methionine aminopeptidase superfamily"/>
    <property type="match status" value="1"/>
</dbReference>
<dbReference type="InterPro" id="IPR052433">
    <property type="entry name" value="X-Pro_dipept-like"/>
</dbReference>
<comment type="similarity">
    <text evidence="3">Belongs to the peptidase M24B family.</text>
</comment>
<evidence type="ECO:0000259" key="9">
    <source>
        <dbReference type="SMART" id="SM01011"/>
    </source>
</evidence>
<dbReference type="PANTHER" id="PTHR43226">
    <property type="entry name" value="XAA-PRO AMINOPEPTIDASE 3"/>
    <property type="match status" value="1"/>
</dbReference>
<dbReference type="Pfam" id="PF00557">
    <property type="entry name" value="Peptidase_M24"/>
    <property type="match status" value="1"/>
</dbReference>
<dbReference type="Gene3D" id="3.40.350.10">
    <property type="entry name" value="Creatinase/prolidase N-terminal domain"/>
    <property type="match status" value="1"/>
</dbReference>
<keyword evidence="5" id="KW-0479">Metal-binding</keyword>
<comment type="cofactor">
    <cofactor evidence="2">
        <name>Mn(2+)</name>
        <dbReference type="ChEBI" id="CHEBI:29035"/>
    </cofactor>
</comment>
<evidence type="ECO:0000313" key="12">
    <source>
        <dbReference type="Proteomes" id="UP001145799"/>
    </source>
</evidence>
<keyword evidence="10" id="KW-0031">Aminopeptidase</keyword>
<dbReference type="GO" id="GO:0006508">
    <property type="term" value="P:proteolysis"/>
    <property type="evidence" value="ECO:0007669"/>
    <property type="project" value="TreeGrafter"/>
</dbReference>
<evidence type="ECO:0000256" key="7">
    <source>
        <dbReference type="ARBA" id="ARBA00023211"/>
    </source>
</evidence>
<evidence type="ECO:0000313" key="11">
    <source>
        <dbReference type="EMBL" id="MDR7340806.1"/>
    </source>
</evidence>
<evidence type="ECO:0000256" key="6">
    <source>
        <dbReference type="ARBA" id="ARBA00022801"/>
    </source>
</evidence>
<dbReference type="PANTHER" id="PTHR43226:SF4">
    <property type="entry name" value="XAA-PRO AMINOPEPTIDASE 3"/>
    <property type="match status" value="1"/>
</dbReference>
<dbReference type="Pfam" id="PF05195">
    <property type="entry name" value="AMP_N"/>
    <property type="match status" value="1"/>
</dbReference>
<protein>
    <recommendedName>
        <fullName evidence="4">Xaa-Pro aminopeptidase</fullName>
        <ecNumber evidence="4">3.4.11.9</ecNumber>
    </recommendedName>
</protein>
<dbReference type="Proteomes" id="UP001183604">
    <property type="component" value="Unassembled WGS sequence"/>
</dbReference>
<dbReference type="EC" id="3.4.11.9" evidence="4"/>
<dbReference type="GO" id="GO:0070006">
    <property type="term" value="F:metalloaminopeptidase activity"/>
    <property type="evidence" value="ECO:0007669"/>
    <property type="project" value="InterPro"/>
</dbReference>
<dbReference type="InterPro" id="IPR000994">
    <property type="entry name" value="Pept_M24"/>
</dbReference>
<dbReference type="SUPFAM" id="SSF53092">
    <property type="entry name" value="Creatinase/prolidase N-terminal domain"/>
    <property type="match status" value="1"/>
</dbReference>
<evidence type="ECO:0000256" key="5">
    <source>
        <dbReference type="ARBA" id="ARBA00022723"/>
    </source>
</evidence>
<dbReference type="GO" id="GO:0005829">
    <property type="term" value="C:cytosol"/>
    <property type="evidence" value="ECO:0007669"/>
    <property type="project" value="TreeGrafter"/>
</dbReference>
<evidence type="ECO:0000256" key="3">
    <source>
        <dbReference type="ARBA" id="ARBA00008766"/>
    </source>
</evidence>
<dbReference type="SUPFAM" id="SSF55920">
    <property type="entry name" value="Creatinase/aminopeptidase"/>
    <property type="match status" value="1"/>
</dbReference>
<feature type="domain" description="Aminopeptidase P N-terminal" evidence="9">
    <location>
        <begin position="38"/>
        <end position="179"/>
    </location>
</feature>
<evidence type="ECO:0000256" key="8">
    <source>
        <dbReference type="SAM" id="MobiDB-lite"/>
    </source>
</evidence>
<dbReference type="AlphaFoldDB" id="A0A9X3PLK7"/>
<evidence type="ECO:0000256" key="1">
    <source>
        <dbReference type="ARBA" id="ARBA00001424"/>
    </source>
</evidence>
<gene>
    <name evidence="11" type="ORF">J2S69_004525</name>
    <name evidence="10" type="ORF">O2L01_13670</name>
</gene>
<accession>A0A9X3PLK7</accession>
<evidence type="ECO:0000313" key="13">
    <source>
        <dbReference type="Proteomes" id="UP001183604"/>
    </source>
</evidence>
<dbReference type="EMBL" id="JAPZVQ010000007">
    <property type="protein sequence ID" value="MDA1386036.1"/>
    <property type="molecule type" value="Genomic_DNA"/>
</dbReference>
<organism evidence="10 12">
    <name type="scientific">Glycomyces lechevalierae</name>
    <dbReference type="NCBI Taxonomy" id="256034"/>
    <lineage>
        <taxon>Bacteria</taxon>
        <taxon>Bacillati</taxon>
        <taxon>Actinomycetota</taxon>
        <taxon>Actinomycetes</taxon>
        <taxon>Glycomycetales</taxon>
        <taxon>Glycomycetaceae</taxon>
        <taxon>Glycomyces</taxon>
    </lineage>
</organism>
<dbReference type="EMBL" id="JAVDYD010000001">
    <property type="protein sequence ID" value="MDR7340806.1"/>
    <property type="molecule type" value="Genomic_DNA"/>
</dbReference>
<reference evidence="11 13" key="2">
    <citation type="submission" date="2023-07" db="EMBL/GenBank/DDBJ databases">
        <title>Sequencing the genomes of 1000 actinobacteria strains.</title>
        <authorList>
            <person name="Klenk H.-P."/>
        </authorList>
    </citation>
    <scope>NUCLEOTIDE SEQUENCE [LARGE SCALE GENOMIC DNA]</scope>
    <source>
        <strain evidence="11 13">DSM 44724</strain>
    </source>
</reference>
<comment type="catalytic activity">
    <reaction evidence="1">
        <text>Release of any N-terminal amino acid, including proline, that is linked to proline, even from a dipeptide or tripeptide.</text>
        <dbReference type="EC" id="3.4.11.9"/>
    </reaction>
</comment>